<sequence>MASPPHAPAEDVWQAKRVLQLETELRLAQDQLRAVSLSNANNVLVLTQIYNIASMPQKSSQALVAIKNLLIQNTKHMMSATAVLPASVLPGSGGNTETPPSTEANSQLSPATSSDDFSASDGPGDPKGRPDLLGVTPLKGLKTNNTTDKAGEVKEAATSGKAMMPKKQDTATSDRQNKPSARPLVKQQAKPEIKQHPKQQTKQQAKHLVLTNPQSTKQSGKTGGHFGSSGGDGGDDADEIWQEFSLEEELEGIADAPAMSRAAMRAVLREKEEATRKRMRESADEKRRIAEKEGQLLKKTFLRPSVPLAPISEVPQTQTQVTPSSRANQGVGNKTAHSYLPTSAAGFAAIGQDKSAIDGARKAPGAAPFLPDVATDIDDELDGERPAFSYQQMFPRNRKWFSNHATAEVNLPPGMISVKHASPKNADRFGIVFNPFKLDAETVAGITGSSQGNDNRRSVLIRNIPHDFSMHKLLAHIHGGVVIMARLVPDTLGPRHGQVAMITFKTAQQAADCMAITPVLLARSEELEGGPLDPASRMSIKLLPTHTYPSRETIVAADSPNRGLVAVEEKTRCIVVKDFPKQFVNDLCTELLLDVRRFPSNMNALEEMWFADENLHMHFTSIREAEKAHRIVSIFHFEKYASQVHFVPDPCAAPVDNGSLCGLFDSNGIKLASHGYMGLKSLLESVGLASYSRSHIKPPIAANRNAAPLAVGKMSFATLLSTARVVAASQNSGTKSYSSRARKQTQSQAETHGQTEAQTNYDNTLIDLCFDTTPETTSQNSVPASQWDGFSRGSLSAPWTTDLMVGLDQM</sequence>
<dbReference type="AlphaFoldDB" id="A0A0F2M3J8"/>
<dbReference type="OrthoDB" id="5244622at2759"/>
<evidence type="ECO:0008006" key="4">
    <source>
        <dbReference type="Google" id="ProtNLM"/>
    </source>
</evidence>
<dbReference type="KEGG" id="ssck:SPSK_00085"/>
<feature type="region of interest" description="Disordered" evidence="1">
    <location>
        <begin position="731"/>
        <end position="758"/>
    </location>
</feature>
<name>A0A0F2M3J8_SPOSC</name>
<reference evidence="2 3" key="2">
    <citation type="journal article" date="2015" name="Eukaryot. Cell">
        <title>Asexual propagation of a virulent clone complex in a human and feline outbreak of sporotrichosis.</title>
        <authorList>
            <person name="Teixeira Mde M."/>
            <person name="Rodrigues A.M."/>
            <person name="Tsui C.K."/>
            <person name="de Almeida L.G."/>
            <person name="Van Diepeningen A.D."/>
            <person name="van den Ende B.G."/>
            <person name="Fernandes G.F."/>
            <person name="Kano R."/>
            <person name="Hamelin R.C."/>
            <person name="Lopes-Bezerra L.M."/>
            <person name="Vasconcelos A.T."/>
            <person name="de Hoog S."/>
            <person name="de Camargo Z.P."/>
            <person name="Felipe M.S."/>
        </authorList>
    </citation>
    <scope>NUCLEOTIDE SEQUENCE [LARGE SCALE GENOMIC DNA]</scope>
    <source>
        <strain evidence="2 3">1099-18</strain>
    </source>
</reference>
<feature type="region of interest" description="Disordered" evidence="1">
    <location>
        <begin position="313"/>
        <end position="332"/>
    </location>
</feature>
<evidence type="ECO:0000256" key="1">
    <source>
        <dbReference type="SAM" id="MobiDB-lite"/>
    </source>
</evidence>
<accession>A0A0F2M3J8</accession>
<protein>
    <recommendedName>
        <fullName evidence="4">RRM domain-containing protein</fullName>
    </recommendedName>
</protein>
<dbReference type="VEuPathDB" id="FungiDB:SPSK_00085"/>
<comment type="caution">
    <text evidence="2">The sequence shown here is derived from an EMBL/GenBank/DDBJ whole genome shotgun (WGS) entry which is preliminary data.</text>
</comment>
<organism evidence="2 3">
    <name type="scientific">Sporothrix schenckii 1099-18</name>
    <dbReference type="NCBI Taxonomy" id="1397361"/>
    <lineage>
        <taxon>Eukaryota</taxon>
        <taxon>Fungi</taxon>
        <taxon>Dikarya</taxon>
        <taxon>Ascomycota</taxon>
        <taxon>Pezizomycotina</taxon>
        <taxon>Sordariomycetes</taxon>
        <taxon>Sordariomycetidae</taxon>
        <taxon>Ophiostomatales</taxon>
        <taxon>Ophiostomataceae</taxon>
        <taxon>Sporothrix</taxon>
    </lineage>
</organism>
<feature type="region of interest" description="Disordered" evidence="1">
    <location>
        <begin position="90"/>
        <end position="240"/>
    </location>
</feature>
<feature type="compositionally biased region" description="Polar residues" evidence="1">
    <location>
        <begin position="314"/>
        <end position="332"/>
    </location>
</feature>
<proteinExistence type="predicted"/>
<dbReference type="EMBL" id="AXCR01000009">
    <property type="protein sequence ID" value="KJR83694.1"/>
    <property type="molecule type" value="Genomic_DNA"/>
</dbReference>
<dbReference type="GeneID" id="27662342"/>
<reference evidence="2 3" key="1">
    <citation type="journal article" date="2014" name="BMC Genomics">
        <title>Comparative genomics of the major fungal agents of human and animal Sporotrichosis: Sporothrix schenckii and Sporothrix brasiliensis.</title>
        <authorList>
            <person name="Teixeira M.M."/>
            <person name="de Almeida L.G."/>
            <person name="Kubitschek-Barreira P."/>
            <person name="Alves F.L."/>
            <person name="Kioshima E.S."/>
            <person name="Abadio A.K."/>
            <person name="Fernandes L."/>
            <person name="Derengowski L.S."/>
            <person name="Ferreira K.S."/>
            <person name="Souza R.C."/>
            <person name="Ruiz J.C."/>
            <person name="de Andrade N.C."/>
            <person name="Paes H.C."/>
            <person name="Nicola A.M."/>
            <person name="Albuquerque P."/>
            <person name="Gerber A.L."/>
            <person name="Martins V.P."/>
            <person name="Peconick L.D."/>
            <person name="Neto A.V."/>
            <person name="Chaucanez C.B."/>
            <person name="Silva P.A."/>
            <person name="Cunha O.L."/>
            <person name="de Oliveira F.F."/>
            <person name="dos Santos T.C."/>
            <person name="Barros A.L."/>
            <person name="Soares M.A."/>
            <person name="de Oliveira L.M."/>
            <person name="Marini M.M."/>
            <person name="Villalobos-Duno H."/>
            <person name="Cunha M.M."/>
            <person name="de Hoog S."/>
            <person name="da Silveira J.F."/>
            <person name="Henrissat B."/>
            <person name="Nino-Vega G.A."/>
            <person name="Cisalpino P.S."/>
            <person name="Mora-Montes H.M."/>
            <person name="Almeida S.R."/>
            <person name="Stajich J.E."/>
            <person name="Lopes-Bezerra L.M."/>
            <person name="Vasconcelos A.T."/>
            <person name="Felipe M.S."/>
        </authorList>
    </citation>
    <scope>NUCLEOTIDE SEQUENCE [LARGE SCALE GENOMIC DNA]</scope>
    <source>
        <strain evidence="2 3">1099-18</strain>
    </source>
</reference>
<dbReference type="Proteomes" id="UP000033710">
    <property type="component" value="Unassembled WGS sequence"/>
</dbReference>
<feature type="compositionally biased region" description="Gly residues" evidence="1">
    <location>
        <begin position="221"/>
        <end position="232"/>
    </location>
</feature>
<gene>
    <name evidence="2" type="ORF">SPSK_00085</name>
</gene>
<feature type="compositionally biased region" description="Polar residues" evidence="1">
    <location>
        <begin position="95"/>
        <end position="117"/>
    </location>
</feature>
<evidence type="ECO:0000313" key="2">
    <source>
        <dbReference type="EMBL" id="KJR83694.1"/>
    </source>
</evidence>
<dbReference type="RefSeq" id="XP_016586370.1">
    <property type="nucleotide sequence ID" value="XM_016727065.1"/>
</dbReference>
<evidence type="ECO:0000313" key="3">
    <source>
        <dbReference type="Proteomes" id="UP000033710"/>
    </source>
</evidence>